<name>A0A411HN81_9GAMM</name>
<sequence length="81" mass="9030">MQKPFKRSWTSANSMLAEISLTPFIGVLQAVLVICMFALPVSTHRVEMAYMGGEPVFNENLHPQSLFKVSIYETGVLILAE</sequence>
<organism evidence="2 3">
    <name type="scientific">Pseudolysobacter antarcticus</name>
    <dbReference type="NCBI Taxonomy" id="2511995"/>
    <lineage>
        <taxon>Bacteria</taxon>
        <taxon>Pseudomonadati</taxon>
        <taxon>Pseudomonadota</taxon>
        <taxon>Gammaproteobacteria</taxon>
        <taxon>Lysobacterales</taxon>
        <taxon>Rhodanobacteraceae</taxon>
        <taxon>Pseudolysobacter</taxon>
    </lineage>
</organism>
<evidence type="ECO:0000256" key="1">
    <source>
        <dbReference type="SAM" id="Phobius"/>
    </source>
</evidence>
<protein>
    <submittedName>
        <fullName evidence="2">Uncharacterized protein</fullName>
    </submittedName>
</protein>
<feature type="transmembrane region" description="Helical" evidence="1">
    <location>
        <begin position="20"/>
        <end position="41"/>
    </location>
</feature>
<keyword evidence="1" id="KW-1133">Transmembrane helix</keyword>
<dbReference type="AlphaFoldDB" id="A0A411HN81"/>
<dbReference type="KEGG" id="xbc:ELE36_17125"/>
<reference evidence="2 3" key="1">
    <citation type="submission" date="2019-01" db="EMBL/GenBank/DDBJ databases">
        <title>Pseudolysobacter antarctica gen. nov., sp. nov., isolated from Fildes Peninsula, Antarctica.</title>
        <authorList>
            <person name="Wei Z."/>
            <person name="Peng F."/>
        </authorList>
    </citation>
    <scope>NUCLEOTIDE SEQUENCE [LARGE SCALE GENOMIC DNA]</scope>
    <source>
        <strain evidence="2 3">AQ6-296</strain>
    </source>
</reference>
<keyword evidence="1" id="KW-0812">Transmembrane</keyword>
<dbReference type="RefSeq" id="WP_129835439.1">
    <property type="nucleotide sequence ID" value="NZ_CP035704.1"/>
</dbReference>
<proteinExistence type="predicted"/>
<gene>
    <name evidence="2" type="ORF">ELE36_17125</name>
</gene>
<dbReference type="EMBL" id="CP035704">
    <property type="protein sequence ID" value="QBB71943.1"/>
    <property type="molecule type" value="Genomic_DNA"/>
</dbReference>
<dbReference type="Proteomes" id="UP000291562">
    <property type="component" value="Chromosome"/>
</dbReference>
<accession>A0A411HN81</accession>
<evidence type="ECO:0000313" key="2">
    <source>
        <dbReference type="EMBL" id="QBB71943.1"/>
    </source>
</evidence>
<keyword evidence="1" id="KW-0472">Membrane</keyword>
<keyword evidence="3" id="KW-1185">Reference proteome</keyword>
<evidence type="ECO:0000313" key="3">
    <source>
        <dbReference type="Proteomes" id="UP000291562"/>
    </source>
</evidence>